<feature type="chain" id="PRO_5045827751" evidence="1">
    <location>
        <begin position="21"/>
        <end position="166"/>
    </location>
</feature>
<keyword evidence="3" id="KW-1185">Reference proteome</keyword>
<reference evidence="3" key="1">
    <citation type="journal article" date="2019" name="Int. J. Syst. Evol. Microbiol.">
        <title>The Global Catalogue of Microorganisms (GCM) 10K type strain sequencing project: providing services to taxonomists for standard genome sequencing and annotation.</title>
        <authorList>
            <consortium name="The Broad Institute Genomics Platform"/>
            <consortium name="The Broad Institute Genome Sequencing Center for Infectious Disease"/>
            <person name="Wu L."/>
            <person name="Ma J."/>
        </authorList>
    </citation>
    <scope>NUCLEOTIDE SEQUENCE [LARGE SCALE GENOMIC DNA]</scope>
    <source>
        <strain evidence="3">NBRC 100033</strain>
    </source>
</reference>
<evidence type="ECO:0000313" key="2">
    <source>
        <dbReference type="EMBL" id="GLR63335.1"/>
    </source>
</evidence>
<dbReference type="SUPFAM" id="SSF56524">
    <property type="entry name" value="Oxidoreductase molybdopterin-binding domain"/>
    <property type="match status" value="1"/>
</dbReference>
<sequence>MLRSVFLPLITCLLISPAFADLPKAEGEVLLTVTGKITHTNQQDTAVFDLSLLESLEQQEIITHNPWFSGSNRYYGPLGRSLVKAVGADFNSNMRVTSLNGFITEIPVSDFVKYDVILALKKNGKYQRIRDRGPIFTIYPFDQHPKLNTEKHYNRSVWQVEKIEFY</sequence>
<dbReference type="Proteomes" id="UP001156682">
    <property type="component" value="Unassembled WGS sequence"/>
</dbReference>
<protein>
    <submittedName>
        <fullName evidence="2">Oxidoreductase</fullName>
    </submittedName>
</protein>
<dbReference type="EMBL" id="BSOR01000015">
    <property type="protein sequence ID" value="GLR63335.1"/>
    <property type="molecule type" value="Genomic_DNA"/>
</dbReference>
<proteinExistence type="predicted"/>
<dbReference type="InterPro" id="IPR036374">
    <property type="entry name" value="OxRdtase_Mopterin-bd_sf"/>
</dbReference>
<dbReference type="RefSeq" id="WP_027852088.1">
    <property type="nucleotide sequence ID" value="NZ_BSOR01000015.1"/>
</dbReference>
<accession>A0ABQ5ZZM6</accession>
<evidence type="ECO:0000256" key="1">
    <source>
        <dbReference type="SAM" id="SignalP"/>
    </source>
</evidence>
<evidence type="ECO:0000313" key="3">
    <source>
        <dbReference type="Proteomes" id="UP001156682"/>
    </source>
</evidence>
<gene>
    <name evidence="2" type="ORF">GCM10007878_07700</name>
</gene>
<comment type="caution">
    <text evidence="2">The sequence shown here is derived from an EMBL/GenBank/DDBJ whole genome shotgun (WGS) entry which is preliminary data.</text>
</comment>
<name>A0ABQ5ZZM6_9GAMM</name>
<feature type="signal peptide" evidence="1">
    <location>
        <begin position="1"/>
        <end position="20"/>
    </location>
</feature>
<organism evidence="2 3">
    <name type="scientific">Marinospirillum insulare</name>
    <dbReference type="NCBI Taxonomy" id="217169"/>
    <lineage>
        <taxon>Bacteria</taxon>
        <taxon>Pseudomonadati</taxon>
        <taxon>Pseudomonadota</taxon>
        <taxon>Gammaproteobacteria</taxon>
        <taxon>Oceanospirillales</taxon>
        <taxon>Oceanospirillaceae</taxon>
        <taxon>Marinospirillum</taxon>
    </lineage>
</organism>
<keyword evidence="1" id="KW-0732">Signal</keyword>